<name>A0A9N7YFZ2_PLEPL</name>
<organism evidence="1 2">
    <name type="scientific">Pleuronectes platessa</name>
    <name type="common">European plaice</name>
    <dbReference type="NCBI Taxonomy" id="8262"/>
    <lineage>
        <taxon>Eukaryota</taxon>
        <taxon>Metazoa</taxon>
        <taxon>Chordata</taxon>
        <taxon>Craniata</taxon>
        <taxon>Vertebrata</taxon>
        <taxon>Euteleostomi</taxon>
        <taxon>Actinopterygii</taxon>
        <taxon>Neopterygii</taxon>
        <taxon>Teleostei</taxon>
        <taxon>Neoteleostei</taxon>
        <taxon>Acanthomorphata</taxon>
        <taxon>Carangaria</taxon>
        <taxon>Pleuronectiformes</taxon>
        <taxon>Pleuronectoidei</taxon>
        <taxon>Pleuronectidae</taxon>
        <taxon>Pleuronectes</taxon>
    </lineage>
</organism>
<comment type="caution">
    <text evidence="1">The sequence shown here is derived from an EMBL/GenBank/DDBJ whole genome shotgun (WGS) entry which is preliminary data.</text>
</comment>
<evidence type="ECO:0000313" key="1">
    <source>
        <dbReference type="EMBL" id="CAB1430065.1"/>
    </source>
</evidence>
<keyword evidence="2" id="KW-1185">Reference proteome</keyword>
<reference evidence="1" key="1">
    <citation type="submission" date="2020-03" db="EMBL/GenBank/DDBJ databases">
        <authorList>
            <person name="Weist P."/>
        </authorList>
    </citation>
    <scope>NUCLEOTIDE SEQUENCE</scope>
</reference>
<dbReference type="AlphaFoldDB" id="A0A9N7YFZ2"/>
<gene>
    <name evidence="1" type="ORF">PLEPLA_LOCUS18046</name>
</gene>
<dbReference type="Proteomes" id="UP001153269">
    <property type="component" value="Unassembled WGS sequence"/>
</dbReference>
<protein>
    <submittedName>
        <fullName evidence="1">Uncharacterized protein</fullName>
    </submittedName>
</protein>
<accession>A0A9N7YFZ2</accession>
<sequence length="243" mass="27770">MKQRGPIYCSKATRHRFQIKVHAQTGLYVLVRQRGRVRPELSCEAWPSTRKRSIESIARGSTHINKRDESYPRPQTKCFERWSWLTSKTVTPTLDPFQFAYRPNSEYGGCHHPRHFTPHVSHLDNNNSYMIGLISNNDESAYREEVTNLTRGAATTTWPLKHQEAQELIVDFRKKGAHTPSCHINGHGSRACHQLQVPRVHTISRPGLLTLEHQVQSLGKKAHAASLALLRRLKGHACSVYLL</sequence>
<evidence type="ECO:0000313" key="2">
    <source>
        <dbReference type="Proteomes" id="UP001153269"/>
    </source>
</evidence>
<dbReference type="EMBL" id="CADEAL010001200">
    <property type="protein sequence ID" value="CAB1430065.1"/>
    <property type="molecule type" value="Genomic_DNA"/>
</dbReference>
<proteinExistence type="predicted"/>